<reference evidence="3" key="2">
    <citation type="submission" date="2015-07" db="EMBL/GenBank/DDBJ databases">
        <title>Contrasting host-pathogen interactions and genome evolution in two generalist and specialist microsporidian pathogens of mosquitoes.</title>
        <authorList>
            <consortium name="The Broad Institute Genomics Platform"/>
            <consortium name="The Broad Institute Genome Sequencing Center for Infectious Disease"/>
            <person name="Cuomo C.A."/>
            <person name="Sanscrainte N.D."/>
            <person name="Goldberg J.M."/>
            <person name="Heiman D."/>
            <person name="Young S."/>
            <person name="Zeng Q."/>
            <person name="Becnel J.J."/>
            <person name="Birren B.W."/>
        </authorList>
    </citation>
    <scope>NUCLEOTIDE SEQUENCE [LARGE SCALE GENOMIC DNA]</scope>
    <source>
        <strain evidence="3">USNM 41457</strain>
    </source>
</reference>
<dbReference type="VEuPathDB" id="MicrosporidiaDB:EDEG_00388"/>
<dbReference type="InParanoid" id="J9DK35"/>
<dbReference type="PROSITE" id="PS50275">
    <property type="entry name" value="SAC"/>
    <property type="match status" value="1"/>
</dbReference>
<dbReference type="STRING" id="1003232.J9DK35"/>
<accession>J9DK35</accession>
<protein>
    <recommendedName>
        <fullName evidence="1">SAC domain-containing protein</fullName>
    </recommendedName>
</protein>
<sequence>MNNTDYKTEEIPEDIKSSQKFECDYEKQNIDTITKNEDKEKKSLFFIPYLFTGYFKTVNIRQNKFTILSMICSKKIGPRFMCRGINDNGDVSFFVETYVELYNIPLDKTIIRMTLLRGSIPLF</sequence>
<evidence type="ECO:0000313" key="3">
    <source>
        <dbReference type="Proteomes" id="UP000003163"/>
    </source>
</evidence>
<evidence type="ECO:0000313" key="2">
    <source>
        <dbReference type="EMBL" id="EJW01722.1"/>
    </source>
</evidence>
<name>J9DK35_EDHAE</name>
<dbReference type="Pfam" id="PF02383">
    <property type="entry name" value="Syja_N"/>
    <property type="match status" value="1"/>
</dbReference>
<feature type="domain" description="SAC" evidence="1">
    <location>
        <begin position="46"/>
        <end position="123"/>
    </location>
</feature>
<dbReference type="InterPro" id="IPR002013">
    <property type="entry name" value="SAC_dom"/>
</dbReference>
<reference evidence="2 3" key="1">
    <citation type="submission" date="2011-08" db="EMBL/GenBank/DDBJ databases">
        <authorList>
            <person name="Liu Z.J."/>
            <person name="Shi F.L."/>
            <person name="Lu J.Q."/>
            <person name="Li M."/>
            <person name="Wang Z.L."/>
        </authorList>
    </citation>
    <scope>NUCLEOTIDE SEQUENCE [LARGE SCALE GENOMIC DNA]</scope>
    <source>
        <strain evidence="2 3">USNM 41457</strain>
    </source>
</reference>
<dbReference type="EMBL" id="AFBI03000004">
    <property type="protein sequence ID" value="EJW01722.1"/>
    <property type="molecule type" value="Genomic_DNA"/>
</dbReference>
<comment type="caution">
    <text evidence="2">The sequence shown here is derived from an EMBL/GenBank/DDBJ whole genome shotgun (WGS) entry which is preliminary data.</text>
</comment>
<dbReference type="Proteomes" id="UP000003163">
    <property type="component" value="Unassembled WGS sequence"/>
</dbReference>
<dbReference type="HOGENOM" id="CLU_2015239_0_0_1"/>
<dbReference type="GO" id="GO:0016791">
    <property type="term" value="F:phosphatase activity"/>
    <property type="evidence" value="ECO:0007669"/>
    <property type="project" value="InterPro"/>
</dbReference>
<gene>
    <name evidence="2" type="ORF">EDEG_00388</name>
</gene>
<dbReference type="OrthoDB" id="405996at2759"/>
<proteinExistence type="predicted"/>
<evidence type="ECO:0000259" key="1">
    <source>
        <dbReference type="PROSITE" id="PS50275"/>
    </source>
</evidence>
<dbReference type="AlphaFoldDB" id="J9DK35"/>
<keyword evidence="3" id="KW-1185">Reference proteome</keyword>
<organism evidence="2 3">
    <name type="scientific">Edhazardia aedis (strain USNM 41457)</name>
    <name type="common">Microsporidian parasite</name>
    <dbReference type="NCBI Taxonomy" id="1003232"/>
    <lineage>
        <taxon>Eukaryota</taxon>
        <taxon>Fungi</taxon>
        <taxon>Fungi incertae sedis</taxon>
        <taxon>Microsporidia</taxon>
        <taxon>Edhazardia</taxon>
    </lineage>
</organism>